<evidence type="ECO:0000256" key="19">
    <source>
        <dbReference type="ARBA" id="ARBA00035029"/>
    </source>
</evidence>
<dbReference type="InterPro" id="IPR023299">
    <property type="entry name" value="ATPase_P-typ_cyto_dom_N"/>
</dbReference>
<dbReference type="Proteomes" id="UP000799640">
    <property type="component" value="Unassembled WGS sequence"/>
</dbReference>
<dbReference type="FunFam" id="3.40.50.1000:FF:000001">
    <property type="entry name" value="Phospholipid-transporting ATPase IC"/>
    <property type="match status" value="1"/>
</dbReference>
<dbReference type="GO" id="GO:0016887">
    <property type="term" value="F:ATP hydrolysis activity"/>
    <property type="evidence" value="ECO:0007669"/>
    <property type="project" value="InterPro"/>
</dbReference>
<dbReference type="GO" id="GO:0046872">
    <property type="term" value="F:metal ion binding"/>
    <property type="evidence" value="ECO:0007669"/>
    <property type="project" value="UniProtKB-KW"/>
</dbReference>
<name>A0A6G1HIQ7_9PEZI</name>
<dbReference type="SFLD" id="SFLDS00003">
    <property type="entry name" value="Haloacid_Dehalogenase"/>
    <property type="match status" value="1"/>
</dbReference>
<feature type="transmembrane region" description="Helical" evidence="23">
    <location>
        <begin position="832"/>
        <end position="852"/>
    </location>
</feature>
<evidence type="ECO:0000256" key="6">
    <source>
        <dbReference type="ARBA" id="ARBA00022692"/>
    </source>
</evidence>
<dbReference type="Gene3D" id="1.20.1110.10">
    <property type="entry name" value="Calcium-transporting ATPase, transmembrane domain"/>
    <property type="match status" value="2"/>
</dbReference>
<dbReference type="InterPro" id="IPR006414">
    <property type="entry name" value="P-type_ATPase_IID"/>
</dbReference>
<keyword evidence="7" id="KW-0479">Metal-binding</keyword>
<keyword evidence="26" id="KW-1185">Reference proteome</keyword>
<dbReference type="GO" id="GO:0006813">
    <property type="term" value="P:potassium ion transport"/>
    <property type="evidence" value="ECO:0007669"/>
    <property type="project" value="UniProtKB-KW"/>
</dbReference>
<dbReference type="Pfam" id="PF00690">
    <property type="entry name" value="Cation_ATPase_N"/>
    <property type="match status" value="1"/>
</dbReference>
<evidence type="ECO:0000256" key="10">
    <source>
        <dbReference type="ARBA" id="ARBA00022842"/>
    </source>
</evidence>
<dbReference type="InterPro" id="IPR004014">
    <property type="entry name" value="ATPase_P-typ_cation-transptr_N"/>
</dbReference>
<dbReference type="EC" id="7.2.2.3" evidence="19"/>
<accession>A0A6G1HIQ7</accession>
<keyword evidence="6 23" id="KW-0812">Transmembrane</keyword>
<dbReference type="FunFam" id="3.40.50.1000:FF:000047">
    <property type="entry name" value="Sodium P-type ATPase"/>
    <property type="match status" value="1"/>
</dbReference>
<dbReference type="InterPro" id="IPR018303">
    <property type="entry name" value="ATPase_P-typ_P_site"/>
</dbReference>
<evidence type="ECO:0000256" key="23">
    <source>
        <dbReference type="SAM" id="Phobius"/>
    </source>
</evidence>
<comment type="catalytic activity">
    <reaction evidence="21">
        <text>Na(+)(in) + ATP + H2O = Na(+)(out) + ADP + phosphate + H(+)</text>
        <dbReference type="Rhea" id="RHEA:14633"/>
        <dbReference type="ChEBI" id="CHEBI:15377"/>
        <dbReference type="ChEBI" id="CHEBI:15378"/>
        <dbReference type="ChEBI" id="CHEBI:29101"/>
        <dbReference type="ChEBI" id="CHEBI:30616"/>
        <dbReference type="ChEBI" id="CHEBI:43474"/>
        <dbReference type="ChEBI" id="CHEBI:456216"/>
        <dbReference type="EC" id="7.2.2.3"/>
    </reaction>
    <physiologicalReaction direction="left-to-right" evidence="21">
        <dbReference type="Rhea" id="RHEA:14634"/>
    </physiologicalReaction>
</comment>
<evidence type="ECO:0000313" key="25">
    <source>
        <dbReference type="EMBL" id="KAF2395736.1"/>
    </source>
</evidence>
<organism evidence="25 26">
    <name type="scientific">Trichodelitschia bisporula</name>
    <dbReference type="NCBI Taxonomy" id="703511"/>
    <lineage>
        <taxon>Eukaryota</taxon>
        <taxon>Fungi</taxon>
        <taxon>Dikarya</taxon>
        <taxon>Ascomycota</taxon>
        <taxon>Pezizomycotina</taxon>
        <taxon>Dothideomycetes</taxon>
        <taxon>Dothideomycetes incertae sedis</taxon>
        <taxon>Phaeotrichales</taxon>
        <taxon>Phaeotrichaceae</taxon>
        <taxon>Trichodelitschia</taxon>
    </lineage>
</organism>
<dbReference type="InterPro" id="IPR059000">
    <property type="entry name" value="ATPase_P-type_domA"/>
</dbReference>
<dbReference type="InterPro" id="IPR006068">
    <property type="entry name" value="ATPase_P-typ_cation-transptr_C"/>
</dbReference>
<dbReference type="EMBL" id="ML996711">
    <property type="protein sequence ID" value="KAF2395736.1"/>
    <property type="molecule type" value="Genomic_DNA"/>
</dbReference>
<evidence type="ECO:0000256" key="4">
    <source>
        <dbReference type="ARBA" id="ARBA00022475"/>
    </source>
</evidence>
<evidence type="ECO:0000256" key="7">
    <source>
        <dbReference type="ARBA" id="ARBA00022723"/>
    </source>
</evidence>
<feature type="transmembrane region" description="Helical" evidence="23">
    <location>
        <begin position="321"/>
        <end position="345"/>
    </location>
</feature>
<proteinExistence type="inferred from homology"/>
<feature type="transmembrane region" description="Helical" evidence="23">
    <location>
        <begin position="873"/>
        <end position="900"/>
    </location>
</feature>
<keyword evidence="10" id="KW-0460">Magnesium</keyword>
<dbReference type="Gene3D" id="3.40.1110.10">
    <property type="entry name" value="Calcium-transporting ATPase, cytoplasmic domain N"/>
    <property type="match status" value="1"/>
</dbReference>
<dbReference type="SUPFAM" id="SSF56784">
    <property type="entry name" value="HAD-like"/>
    <property type="match status" value="1"/>
</dbReference>
<evidence type="ECO:0000259" key="24">
    <source>
        <dbReference type="SMART" id="SM00831"/>
    </source>
</evidence>
<dbReference type="SFLD" id="SFLDG00002">
    <property type="entry name" value="C1.7:_P-type_atpase_like"/>
    <property type="match status" value="1"/>
</dbReference>
<feature type="region of interest" description="Disordered" evidence="22">
    <location>
        <begin position="1044"/>
        <end position="1085"/>
    </location>
</feature>
<keyword evidence="14" id="KW-0915">Sodium</keyword>
<dbReference type="NCBIfam" id="TIGR01523">
    <property type="entry name" value="ATPase-IID_K-Na"/>
    <property type="match status" value="1"/>
</dbReference>
<keyword evidence="16 23" id="KW-0472">Membrane</keyword>
<evidence type="ECO:0000256" key="5">
    <source>
        <dbReference type="ARBA" id="ARBA00022538"/>
    </source>
</evidence>
<dbReference type="SFLD" id="SFLDF00027">
    <property type="entry name" value="p-type_atpase"/>
    <property type="match status" value="1"/>
</dbReference>
<dbReference type="InterPro" id="IPR044492">
    <property type="entry name" value="P_typ_ATPase_HD_dom"/>
</dbReference>
<evidence type="ECO:0000256" key="8">
    <source>
        <dbReference type="ARBA" id="ARBA00022741"/>
    </source>
</evidence>
<dbReference type="GO" id="GO:0005524">
    <property type="term" value="F:ATP binding"/>
    <property type="evidence" value="ECO:0007669"/>
    <property type="project" value="UniProtKB-KW"/>
</dbReference>
<evidence type="ECO:0000256" key="16">
    <source>
        <dbReference type="ARBA" id="ARBA00023136"/>
    </source>
</evidence>
<feature type="transmembrane region" description="Helical" evidence="23">
    <location>
        <begin position="96"/>
        <end position="115"/>
    </location>
</feature>
<evidence type="ECO:0000313" key="26">
    <source>
        <dbReference type="Proteomes" id="UP000799640"/>
    </source>
</evidence>
<evidence type="ECO:0000256" key="20">
    <source>
        <dbReference type="ARBA" id="ARBA00048599"/>
    </source>
</evidence>
<evidence type="ECO:0000256" key="1">
    <source>
        <dbReference type="ARBA" id="ARBA00001946"/>
    </source>
</evidence>
<dbReference type="NCBIfam" id="TIGR01494">
    <property type="entry name" value="ATPase_P-type"/>
    <property type="match status" value="2"/>
</dbReference>
<dbReference type="PRINTS" id="PR00119">
    <property type="entry name" value="CATATPASE"/>
</dbReference>
<dbReference type="SUPFAM" id="SSF81660">
    <property type="entry name" value="Metal cation-transporting ATPase, ATP-binding domain N"/>
    <property type="match status" value="1"/>
</dbReference>
<dbReference type="SUPFAM" id="SSF81653">
    <property type="entry name" value="Calcium ATPase, transduction domain A"/>
    <property type="match status" value="1"/>
</dbReference>
<evidence type="ECO:0000256" key="15">
    <source>
        <dbReference type="ARBA" id="ARBA00023065"/>
    </source>
</evidence>
<keyword evidence="5" id="KW-0633">Potassium transport</keyword>
<dbReference type="Pfam" id="PF00689">
    <property type="entry name" value="Cation_ATPase_C"/>
    <property type="match status" value="1"/>
</dbReference>
<keyword evidence="13 23" id="KW-1133">Transmembrane helix</keyword>
<feature type="transmembrane region" description="Helical" evidence="23">
    <location>
        <begin position="795"/>
        <end position="816"/>
    </location>
</feature>
<keyword evidence="9" id="KW-0067">ATP-binding</keyword>
<dbReference type="PANTHER" id="PTHR42861">
    <property type="entry name" value="CALCIUM-TRANSPORTING ATPASE"/>
    <property type="match status" value="1"/>
</dbReference>
<feature type="transmembrane region" description="Helical" evidence="23">
    <location>
        <begin position="1009"/>
        <end position="1028"/>
    </location>
</feature>
<feature type="transmembrane region" description="Helical" evidence="23">
    <location>
        <begin position="976"/>
        <end position="997"/>
    </location>
</feature>
<keyword evidence="15" id="KW-0406">Ion transport</keyword>
<dbReference type="InterPro" id="IPR023214">
    <property type="entry name" value="HAD_sf"/>
</dbReference>
<feature type="domain" description="Cation-transporting P-type ATPase N-terminal" evidence="24">
    <location>
        <begin position="18"/>
        <end position="92"/>
    </location>
</feature>
<dbReference type="Pfam" id="PF13246">
    <property type="entry name" value="Cation_ATPase"/>
    <property type="match status" value="1"/>
</dbReference>
<comment type="subcellular location">
    <subcellularLocation>
        <location evidence="2">Cell membrane</location>
        <topology evidence="2">Multi-pass membrane protein</topology>
    </subcellularLocation>
</comment>
<feature type="region of interest" description="Disordered" evidence="22">
    <location>
        <begin position="1"/>
        <end position="22"/>
    </location>
</feature>
<keyword evidence="17" id="KW-0739">Sodium transport</keyword>
<dbReference type="GO" id="GO:0005886">
    <property type="term" value="C:plasma membrane"/>
    <property type="evidence" value="ECO:0007669"/>
    <property type="project" value="UniProtKB-SubCell"/>
</dbReference>
<dbReference type="Gene3D" id="2.70.150.10">
    <property type="entry name" value="Calcium-transporting ATPase, cytoplasmic transduction domain A"/>
    <property type="match status" value="1"/>
</dbReference>
<evidence type="ECO:0000256" key="13">
    <source>
        <dbReference type="ARBA" id="ARBA00022989"/>
    </source>
</evidence>
<gene>
    <name evidence="25" type="ORF">EJ06DRAFT_570817</name>
</gene>
<dbReference type="InterPro" id="IPR023298">
    <property type="entry name" value="ATPase_P-typ_TM_dom_sf"/>
</dbReference>
<evidence type="ECO:0000256" key="12">
    <source>
        <dbReference type="ARBA" id="ARBA00022967"/>
    </source>
</evidence>
<dbReference type="PROSITE" id="PS00154">
    <property type="entry name" value="ATPASE_E1_E2"/>
    <property type="match status" value="1"/>
</dbReference>
<dbReference type="Gene3D" id="3.40.50.1000">
    <property type="entry name" value="HAD superfamily/HAD-like"/>
    <property type="match status" value="1"/>
</dbReference>
<evidence type="ECO:0000256" key="9">
    <source>
        <dbReference type="ARBA" id="ARBA00022840"/>
    </source>
</evidence>
<evidence type="ECO:0000256" key="14">
    <source>
        <dbReference type="ARBA" id="ARBA00023053"/>
    </source>
</evidence>
<keyword evidence="3" id="KW-0813">Transport</keyword>
<evidence type="ECO:0000256" key="18">
    <source>
        <dbReference type="ARBA" id="ARBA00035017"/>
    </source>
</evidence>
<keyword evidence="11" id="KW-0630">Potassium</keyword>
<dbReference type="SMART" id="SM00831">
    <property type="entry name" value="Cation_ATPase_N"/>
    <property type="match status" value="1"/>
</dbReference>
<dbReference type="FunFam" id="3.40.1110.10:FF:000039">
    <property type="entry name" value="Sodium P-type ATPase"/>
    <property type="match status" value="1"/>
</dbReference>
<dbReference type="InterPro" id="IPR001757">
    <property type="entry name" value="P_typ_ATPase"/>
</dbReference>
<comment type="catalytic activity">
    <reaction evidence="20">
        <text>K(+)(in) + ATP + H2O = K(+)(out) + ADP + phosphate + H(+)</text>
        <dbReference type="Rhea" id="RHEA:75815"/>
        <dbReference type="ChEBI" id="CHEBI:15377"/>
        <dbReference type="ChEBI" id="CHEBI:15378"/>
        <dbReference type="ChEBI" id="CHEBI:29103"/>
        <dbReference type="ChEBI" id="CHEBI:30616"/>
        <dbReference type="ChEBI" id="CHEBI:43474"/>
        <dbReference type="ChEBI" id="CHEBI:456216"/>
    </reaction>
</comment>
<evidence type="ECO:0000256" key="21">
    <source>
        <dbReference type="ARBA" id="ARBA00049499"/>
    </source>
</evidence>
<protein>
    <recommendedName>
        <fullName evidence="19">P-type Na(+) transporter</fullName>
        <ecNumber evidence="19">7.2.2.3</ecNumber>
    </recommendedName>
</protein>
<dbReference type="OrthoDB" id="3352408at2759"/>
<reference evidence="25" key="1">
    <citation type="journal article" date="2020" name="Stud. Mycol.">
        <title>101 Dothideomycetes genomes: a test case for predicting lifestyles and emergence of pathogens.</title>
        <authorList>
            <person name="Haridas S."/>
            <person name="Albert R."/>
            <person name="Binder M."/>
            <person name="Bloem J."/>
            <person name="Labutti K."/>
            <person name="Salamov A."/>
            <person name="Andreopoulos B."/>
            <person name="Baker S."/>
            <person name="Barry K."/>
            <person name="Bills G."/>
            <person name="Bluhm B."/>
            <person name="Cannon C."/>
            <person name="Castanera R."/>
            <person name="Culley D."/>
            <person name="Daum C."/>
            <person name="Ezra D."/>
            <person name="Gonzalez J."/>
            <person name="Henrissat B."/>
            <person name="Kuo A."/>
            <person name="Liang C."/>
            <person name="Lipzen A."/>
            <person name="Lutzoni F."/>
            <person name="Magnuson J."/>
            <person name="Mondo S."/>
            <person name="Nolan M."/>
            <person name="Ohm R."/>
            <person name="Pangilinan J."/>
            <person name="Park H.-J."/>
            <person name="Ramirez L."/>
            <person name="Alfaro M."/>
            <person name="Sun H."/>
            <person name="Tritt A."/>
            <person name="Yoshinaga Y."/>
            <person name="Zwiers L.-H."/>
            <person name="Turgeon B."/>
            <person name="Goodwin S."/>
            <person name="Spatafora J."/>
            <person name="Crous P."/>
            <person name="Grigoriev I."/>
        </authorList>
    </citation>
    <scope>NUCLEOTIDE SEQUENCE</scope>
    <source>
        <strain evidence="25">CBS 262.69</strain>
    </source>
</reference>
<dbReference type="FunFam" id="1.20.1110.10:FF:000015">
    <property type="entry name" value="Sodium ion P-type ATPase"/>
    <property type="match status" value="1"/>
</dbReference>
<keyword evidence="4" id="KW-1003">Cell membrane</keyword>
<evidence type="ECO:0000256" key="3">
    <source>
        <dbReference type="ARBA" id="ARBA00022448"/>
    </source>
</evidence>
<dbReference type="SUPFAM" id="SSF81665">
    <property type="entry name" value="Calcium ATPase, transmembrane domain M"/>
    <property type="match status" value="1"/>
</dbReference>
<evidence type="ECO:0000256" key="17">
    <source>
        <dbReference type="ARBA" id="ARBA00023201"/>
    </source>
</evidence>
<dbReference type="InterPro" id="IPR008250">
    <property type="entry name" value="ATPase_P-typ_transduc_dom_A_sf"/>
</dbReference>
<dbReference type="GO" id="GO:0008554">
    <property type="term" value="F:P-type sodium transporter activity"/>
    <property type="evidence" value="ECO:0007669"/>
    <property type="project" value="UniProtKB-EC"/>
</dbReference>
<feature type="transmembrane region" description="Helical" evidence="23">
    <location>
        <begin position="72"/>
        <end position="90"/>
    </location>
</feature>
<feature type="transmembrane region" description="Helical" evidence="23">
    <location>
        <begin position="291"/>
        <end position="309"/>
    </location>
</feature>
<evidence type="ECO:0000256" key="2">
    <source>
        <dbReference type="ARBA" id="ARBA00004651"/>
    </source>
</evidence>
<evidence type="ECO:0000256" key="11">
    <source>
        <dbReference type="ARBA" id="ARBA00022958"/>
    </source>
</evidence>
<comment type="cofactor">
    <cofactor evidence="1">
        <name>Mg(2+)</name>
        <dbReference type="ChEBI" id="CHEBI:18420"/>
    </cofactor>
</comment>
<comment type="similarity">
    <text evidence="18">Belongs to the cation transport ATPase (P-type) (TC 3.A.3) family. Type IID subfamily.</text>
</comment>
<dbReference type="Pfam" id="PF00122">
    <property type="entry name" value="E1-E2_ATPase"/>
    <property type="match status" value="1"/>
</dbReference>
<feature type="transmembrane region" description="Helical" evidence="23">
    <location>
        <begin position="920"/>
        <end position="942"/>
    </location>
</feature>
<evidence type="ECO:0000256" key="22">
    <source>
        <dbReference type="SAM" id="MobiDB-lite"/>
    </source>
</evidence>
<sequence length="1085" mass="117723">MGKKSTGTEPLEYDLQEPAHSLSSEDVLQALSTDPESGLTEEAVKTRKSIYGPNQLDEGPGVQPVKILLRQVANAMTLVLIMAMVASFIIKSWIEGGILAFVIGLNIVVGFYQEFSAEKTLNSIRALGSPTARVIRDGESKVIPTGELVPGDIVEIITGSSIPADLRLIEAVNLETDEALLTGESLPVAKESQSTFDPETGAGDRLNMVFSSSVVSKGRAKGVVIAIGMRTEIGKIAAALQGGDSRVRPVKRNAEGKAGVHRYLEAWTLTAGDLVGNFLGINVGTPLHRKLSQLAVFLFFVAVIFAVIVEAANKFSSAQEVVIYAVATGVSMIPASLIVVLTITMSVGMKRMAKRNVLVRKLDSLEALGAVTNICSDKTGTLTQGRMVAKAAWVAGHGTYHVGSSSNPIDPTEGEITFHPGAPVDSKSASQSVVEADDVISGAHVRQQPCTERFMNIASLANVARVLKNAKGEWQTRGDPTEIAIQVFASRFNWNRTRLVGEHDDNKSGEWRPLVEFPFDSDVKRMSVVYEQHIDGSTKRKVFTKGAVERVLPLCTGIQGSGGDSAGPISDDISETISQSVDMLASQGLRVLCLASAEWTRTNVEDYTNLERAEVEKDLTFIGLIGLYDPPRPESEGAVAACGRAGITVHMLTGDHPATASAIAKQVGILPKDTNKLRGDIAEALVMTAAQFDKLSDKEVDELPVLPYVIARCAPQTKVRMIDALHRRKRFVAMTGDGVNDSPSLVKSDVGIAMGQAGSDVAKDVSDLVLTDDNFASILNAIEEGRRIFDNIKRFVLHVLAENIAQAITLLVGLAFKDDEGMSVYPLSPVEIIWVIMATGGLPDMGLGMEVAAPDIMDRPPHDLKTGIFSFELLADMGVYGVLMAALCLSAFSLVMYGFGDGNLGHNCNDAYSAECDLVFRARATTFVCLTWFALFLAWEMVNFRRSFFRQQPRGPGYRWWHVFTNWVEDSRRNPFLLWAIVAGFVTVFPILYIPVINHKVFKHQGITWEWAIVVIETIIFFGGCESWKWAKRVYYRRVARRQTGASDLEEKGASSESVGTPIGDSPTEEKARDEGGDAAGYTTQ</sequence>
<dbReference type="FunFam" id="1.20.1110.10:FF:000020">
    <property type="entry name" value="Sodium ion P-type ATPase"/>
    <property type="match status" value="1"/>
</dbReference>
<keyword evidence="12" id="KW-1278">Translocase</keyword>
<keyword evidence="8" id="KW-0547">Nucleotide-binding</keyword>
<dbReference type="FunFam" id="2.70.150.10:FF:000016">
    <property type="entry name" value="Calcium-transporting P-type ATPase putative"/>
    <property type="match status" value="1"/>
</dbReference>
<dbReference type="InterPro" id="IPR036412">
    <property type="entry name" value="HAD-like_sf"/>
</dbReference>
<dbReference type="AlphaFoldDB" id="A0A6G1HIQ7"/>